<dbReference type="RefSeq" id="WP_253760748.1">
    <property type="nucleotide sequence ID" value="NZ_JAMZDZ010000001.1"/>
</dbReference>
<dbReference type="Proteomes" id="UP001595816">
    <property type="component" value="Unassembled WGS sequence"/>
</dbReference>
<organism evidence="4 5">
    <name type="scientific">Hamadaea flava</name>
    <dbReference type="NCBI Taxonomy" id="1742688"/>
    <lineage>
        <taxon>Bacteria</taxon>
        <taxon>Bacillati</taxon>
        <taxon>Actinomycetota</taxon>
        <taxon>Actinomycetes</taxon>
        <taxon>Micromonosporales</taxon>
        <taxon>Micromonosporaceae</taxon>
        <taxon>Hamadaea</taxon>
    </lineage>
</organism>
<evidence type="ECO:0000313" key="4">
    <source>
        <dbReference type="EMBL" id="MFC4133458.1"/>
    </source>
</evidence>
<keyword evidence="5" id="KW-1185">Reference proteome</keyword>
<keyword evidence="2" id="KW-0560">Oxidoreductase</keyword>
<evidence type="ECO:0000313" key="5">
    <source>
        <dbReference type="Proteomes" id="UP001595816"/>
    </source>
</evidence>
<dbReference type="Gene3D" id="3.40.109.10">
    <property type="entry name" value="NADH Oxidase"/>
    <property type="match status" value="1"/>
</dbReference>
<dbReference type="SUPFAM" id="SSF55469">
    <property type="entry name" value="FMN-dependent nitroreductase-like"/>
    <property type="match status" value="1"/>
</dbReference>
<evidence type="ECO:0000259" key="3">
    <source>
        <dbReference type="Pfam" id="PF00881"/>
    </source>
</evidence>
<dbReference type="InterPro" id="IPR029479">
    <property type="entry name" value="Nitroreductase"/>
</dbReference>
<protein>
    <submittedName>
        <fullName evidence="4">Nitroreductase family protein</fullName>
    </submittedName>
</protein>
<evidence type="ECO:0000256" key="1">
    <source>
        <dbReference type="ARBA" id="ARBA00007118"/>
    </source>
</evidence>
<dbReference type="PANTHER" id="PTHR43673">
    <property type="entry name" value="NAD(P)H NITROREDUCTASE YDGI-RELATED"/>
    <property type="match status" value="1"/>
</dbReference>
<comment type="caution">
    <text evidence="4">The sequence shown here is derived from an EMBL/GenBank/DDBJ whole genome shotgun (WGS) entry which is preliminary data.</text>
</comment>
<dbReference type="EMBL" id="JBHSAY010000010">
    <property type="protein sequence ID" value="MFC4133458.1"/>
    <property type="molecule type" value="Genomic_DNA"/>
</dbReference>
<comment type="similarity">
    <text evidence="1">Belongs to the nitroreductase family.</text>
</comment>
<gene>
    <name evidence="4" type="ORF">ACFOZ4_22835</name>
</gene>
<dbReference type="InterPro" id="IPR000415">
    <property type="entry name" value="Nitroreductase-like"/>
</dbReference>
<reference evidence="5" key="1">
    <citation type="journal article" date="2019" name="Int. J. Syst. Evol. Microbiol.">
        <title>The Global Catalogue of Microorganisms (GCM) 10K type strain sequencing project: providing services to taxonomists for standard genome sequencing and annotation.</title>
        <authorList>
            <consortium name="The Broad Institute Genomics Platform"/>
            <consortium name="The Broad Institute Genome Sequencing Center for Infectious Disease"/>
            <person name="Wu L."/>
            <person name="Ma J."/>
        </authorList>
    </citation>
    <scope>NUCLEOTIDE SEQUENCE [LARGE SCALE GENOMIC DNA]</scope>
    <source>
        <strain evidence="5">CGMCC 4.7289</strain>
    </source>
</reference>
<name>A0ABV8LSY4_9ACTN</name>
<dbReference type="Pfam" id="PF00881">
    <property type="entry name" value="Nitroreductase"/>
    <property type="match status" value="1"/>
</dbReference>
<dbReference type="PANTHER" id="PTHR43673:SF10">
    <property type="entry name" value="NADH DEHYDROGENASE_NAD(P)H NITROREDUCTASE XCC3605-RELATED"/>
    <property type="match status" value="1"/>
</dbReference>
<proteinExistence type="inferred from homology"/>
<feature type="domain" description="Nitroreductase" evidence="3">
    <location>
        <begin position="7"/>
        <end position="181"/>
    </location>
</feature>
<dbReference type="CDD" id="cd02062">
    <property type="entry name" value="Nitro_FMN_reductase"/>
    <property type="match status" value="1"/>
</dbReference>
<accession>A0ABV8LSY4</accession>
<sequence>MEFADVIRRRRMVRQFEDRPLAPDIVERILANALRAPSAGFAQGWEFLVLTSAEDRARFCPFVQNQVRYTPATMNAPLVVIPLAHKARYLERYAQPDKGWTLENAEQKWPAPYWYIDAGMATMLMLLSAVDEGLGGFLFWIMPPAEISNDVGAVPAHLDAFRAEFGVPAEYDPIGAVAIGYRAPDLPPQNPQLGERRRTVADVVHQGQFGRR</sequence>
<evidence type="ECO:0000256" key="2">
    <source>
        <dbReference type="ARBA" id="ARBA00023002"/>
    </source>
</evidence>